<gene>
    <name evidence="2" type="ORF">GCM10023353_12160</name>
</gene>
<dbReference type="Pfam" id="PF13539">
    <property type="entry name" value="Peptidase_M15_4"/>
    <property type="match status" value="1"/>
</dbReference>
<feature type="domain" description="Peptidase M15C" evidence="1">
    <location>
        <begin position="77"/>
        <end position="136"/>
    </location>
</feature>
<protein>
    <recommendedName>
        <fullName evidence="1">Peptidase M15C domain-containing protein</fullName>
    </recommendedName>
</protein>
<organism evidence="2 3">
    <name type="scientific">Tomitella cavernea</name>
    <dbReference type="NCBI Taxonomy" id="1387982"/>
    <lineage>
        <taxon>Bacteria</taxon>
        <taxon>Bacillati</taxon>
        <taxon>Actinomycetota</taxon>
        <taxon>Actinomycetes</taxon>
        <taxon>Mycobacteriales</taxon>
        <taxon>Tomitella</taxon>
    </lineage>
</organism>
<dbReference type="Proteomes" id="UP001500839">
    <property type="component" value="Unassembled WGS sequence"/>
</dbReference>
<evidence type="ECO:0000313" key="2">
    <source>
        <dbReference type="EMBL" id="GAA4809670.1"/>
    </source>
</evidence>
<proteinExistence type="predicted"/>
<reference evidence="3" key="1">
    <citation type="journal article" date="2019" name="Int. J. Syst. Evol. Microbiol.">
        <title>The Global Catalogue of Microorganisms (GCM) 10K type strain sequencing project: providing services to taxonomists for standard genome sequencing and annotation.</title>
        <authorList>
            <consortium name="The Broad Institute Genomics Platform"/>
            <consortium name="The Broad Institute Genome Sequencing Center for Infectious Disease"/>
            <person name="Wu L."/>
            <person name="Ma J."/>
        </authorList>
    </citation>
    <scope>NUCLEOTIDE SEQUENCE [LARGE SCALE GENOMIC DNA]</scope>
    <source>
        <strain evidence="3">JCM 18542</strain>
    </source>
</reference>
<name>A0ABP9CFI9_9ACTN</name>
<dbReference type="InterPro" id="IPR052354">
    <property type="entry name" value="Cell_Wall_Dynamics_Protein"/>
</dbReference>
<dbReference type="InterPro" id="IPR039561">
    <property type="entry name" value="Peptidase_M15C"/>
</dbReference>
<dbReference type="PANTHER" id="PTHR34408:SF1">
    <property type="entry name" value="GLYCOSYL HYDROLASE FAMILY 19 DOMAIN-CONTAINING PROTEIN HI_1415"/>
    <property type="match status" value="1"/>
</dbReference>
<dbReference type="InterPro" id="IPR009045">
    <property type="entry name" value="Zn_M74/Hedgehog-like"/>
</dbReference>
<dbReference type="SUPFAM" id="SSF53955">
    <property type="entry name" value="Lysozyme-like"/>
    <property type="match status" value="1"/>
</dbReference>
<sequence>MSFRTAYGHTHSENGWRMCNRDECDIVRIPELYLTDTAPIRMGAPLTILGAWLFWYDRNVEEIVTPIWGWSRENAVATSNHLSGTAVDVNAPRYPWGLRRMPADKIAKVRQGLALFEGTVFWGADWQRADEMHYQMAHPEGDPRNEAFAAKLRAGYLGIWADEPGAATGMTTAVLAAAMGGSLSTARYVRLLPAFTAAMRTASITTVERAAMWCAQLGHESGGLRWMEEIWGPTVAQRGYEGRADLGNVRPGDGYRFHGRGPIQVTGRANYAECSRWAYEQGLVPTSSFFVDNPAALADDETGFVGAVWYWVTRGLNGYADRRDLEGATRCINGGTNGLADRRRRYNHCLALGEALLPEEDHMTAQDVAELKTFIGDFITGFVGPMGSDTKDVRAQLTGSRDLVYTTDEHGNRVVDVAASWPGWRQLGGRTLVDAIAVIGVELGIDGFELPPGENPDDSADE</sequence>
<dbReference type="PANTHER" id="PTHR34408">
    <property type="entry name" value="FAMILY PROTEIN, PUTATIVE-RELATED"/>
    <property type="match status" value="1"/>
</dbReference>
<keyword evidence="3" id="KW-1185">Reference proteome</keyword>
<dbReference type="InterPro" id="IPR023346">
    <property type="entry name" value="Lysozyme-like_dom_sf"/>
</dbReference>
<accession>A0ABP9CFI9</accession>
<comment type="caution">
    <text evidence="2">The sequence shown here is derived from an EMBL/GenBank/DDBJ whole genome shotgun (WGS) entry which is preliminary data.</text>
</comment>
<dbReference type="SUPFAM" id="SSF55166">
    <property type="entry name" value="Hedgehog/DD-peptidase"/>
    <property type="match status" value="1"/>
</dbReference>
<dbReference type="EMBL" id="BAABKQ010000001">
    <property type="protein sequence ID" value="GAA4809670.1"/>
    <property type="molecule type" value="Genomic_DNA"/>
</dbReference>
<evidence type="ECO:0000259" key="1">
    <source>
        <dbReference type="Pfam" id="PF13539"/>
    </source>
</evidence>
<evidence type="ECO:0000313" key="3">
    <source>
        <dbReference type="Proteomes" id="UP001500839"/>
    </source>
</evidence>
<dbReference type="Gene3D" id="1.10.530.10">
    <property type="match status" value="1"/>
</dbReference>